<keyword evidence="2" id="KW-1185">Reference proteome</keyword>
<protein>
    <submittedName>
        <fullName evidence="1">Uncharacterized protein</fullName>
    </submittedName>
</protein>
<sequence>MQPDKVRGIKEAQQTQQNNFELFAEIEKKNFHSNDDGRGETWVNLESNKFQDKVVQIQGAGSKEIQELVNRIGPVETVGLDNSDGEKRNYNSVEEMPLNEVAQVVKPISPEVAQGGLKINQSREGTHNLISSEGTVSNEYGRRCNDWNSKKLRKGLNSTWVLCEADRAAAVRRHGGVCSKVWWYRVGVAGLMIDQQQISRGWLSLVGECNKERFLYWSNDALYAGESEAAQGSVSCLVLVCLRGCSR</sequence>
<evidence type="ECO:0000313" key="1">
    <source>
        <dbReference type="EMBL" id="KAI3667902.1"/>
    </source>
</evidence>
<evidence type="ECO:0000313" key="2">
    <source>
        <dbReference type="Proteomes" id="UP001055879"/>
    </source>
</evidence>
<accession>A0ACB8XJZ2</accession>
<reference evidence="2" key="1">
    <citation type="journal article" date="2022" name="Mol. Ecol. Resour.">
        <title>The genomes of chicory, endive, great burdock and yacon provide insights into Asteraceae palaeo-polyploidization history and plant inulin production.</title>
        <authorList>
            <person name="Fan W."/>
            <person name="Wang S."/>
            <person name="Wang H."/>
            <person name="Wang A."/>
            <person name="Jiang F."/>
            <person name="Liu H."/>
            <person name="Zhao H."/>
            <person name="Xu D."/>
            <person name="Zhang Y."/>
        </authorList>
    </citation>
    <scope>NUCLEOTIDE SEQUENCE [LARGE SCALE GENOMIC DNA]</scope>
    <source>
        <strain evidence="2">cv. Niubang</strain>
    </source>
</reference>
<proteinExistence type="predicted"/>
<gene>
    <name evidence="1" type="ORF">L6452_42972</name>
</gene>
<name>A0ACB8XJZ2_ARCLA</name>
<comment type="caution">
    <text evidence="1">The sequence shown here is derived from an EMBL/GenBank/DDBJ whole genome shotgun (WGS) entry which is preliminary data.</text>
</comment>
<dbReference type="Proteomes" id="UP001055879">
    <property type="component" value="Linkage Group LG17"/>
</dbReference>
<dbReference type="EMBL" id="CM042063">
    <property type="protein sequence ID" value="KAI3667902.1"/>
    <property type="molecule type" value="Genomic_DNA"/>
</dbReference>
<organism evidence="1 2">
    <name type="scientific">Arctium lappa</name>
    <name type="common">Greater burdock</name>
    <name type="synonym">Lappa major</name>
    <dbReference type="NCBI Taxonomy" id="4217"/>
    <lineage>
        <taxon>Eukaryota</taxon>
        <taxon>Viridiplantae</taxon>
        <taxon>Streptophyta</taxon>
        <taxon>Embryophyta</taxon>
        <taxon>Tracheophyta</taxon>
        <taxon>Spermatophyta</taxon>
        <taxon>Magnoliopsida</taxon>
        <taxon>eudicotyledons</taxon>
        <taxon>Gunneridae</taxon>
        <taxon>Pentapetalae</taxon>
        <taxon>asterids</taxon>
        <taxon>campanulids</taxon>
        <taxon>Asterales</taxon>
        <taxon>Asteraceae</taxon>
        <taxon>Carduoideae</taxon>
        <taxon>Cardueae</taxon>
        <taxon>Arctiinae</taxon>
        <taxon>Arctium</taxon>
    </lineage>
</organism>
<reference evidence="1 2" key="2">
    <citation type="journal article" date="2022" name="Mol. Ecol. Resour.">
        <title>The genomes of chicory, endive, great burdock and yacon provide insights into Asteraceae paleo-polyploidization history and plant inulin production.</title>
        <authorList>
            <person name="Fan W."/>
            <person name="Wang S."/>
            <person name="Wang H."/>
            <person name="Wang A."/>
            <person name="Jiang F."/>
            <person name="Liu H."/>
            <person name="Zhao H."/>
            <person name="Xu D."/>
            <person name="Zhang Y."/>
        </authorList>
    </citation>
    <scope>NUCLEOTIDE SEQUENCE [LARGE SCALE GENOMIC DNA]</scope>
    <source>
        <strain evidence="2">cv. Niubang</strain>
    </source>
</reference>